<keyword evidence="9" id="KW-0739">Sodium transport</keyword>
<feature type="transmembrane region" description="Helical" evidence="10">
    <location>
        <begin position="310"/>
        <end position="335"/>
    </location>
</feature>
<dbReference type="EMBL" id="MVGJ01000073">
    <property type="protein sequence ID" value="OOL80308.1"/>
    <property type="molecule type" value="Genomic_DNA"/>
</dbReference>
<keyword evidence="2" id="KW-0813">Transport</keyword>
<dbReference type="GO" id="GO:0005886">
    <property type="term" value="C:plasma membrane"/>
    <property type="evidence" value="ECO:0007669"/>
    <property type="project" value="UniProtKB-SubCell"/>
</dbReference>
<evidence type="ECO:0000259" key="11">
    <source>
        <dbReference type="Pfam" id="PF00999"/>
    </source>
</evidence>
<evidence type="ECO:0000256" key="8">
    <source>
        <dbReference type="ARBA" id="ARBA00023136"/>
    </source>
</evidence>
<keyword evidence="3" id="KW-1003">Cell membrane</keyword>
<dbReference type="GO" id="GO:0015386">
    <property type="term" value="F:potassium:proton antiporter activity"/>
    <property type="evidence" value="ECO:0007669"/>
    <property type="project" value="TreeGrafter"/>
</dbReference>
<proteinExistence type="predicted"/>
<feature type="transmembrane region" description="Helical" evidence="10">
    <location>
        <begin position="78"/>
        <end position="103"/>
    </location>
</feature>
<keyword evidence="6" id="KW-0915">Sodium</keyword>
<evidence type="ECO:0000256" key="2">
    <source>
        <dbReference type="ARBA" id="ARBA00022448"/>
    </source>
</evidence>
<dbReference type="Proteomes" id="UP000191171">
    <property type="component" value="Unassembled WGS sequence"/>
</dbReference>
<evidence type="ECO:0000256" key="6">
    <source>
        <dbReference type="ARBA" id="ARBA00023053"/>
    </source>
</evidence>
<comment type="subcellular location">
    <subcellularLocation>
        <location evidence="1">Cell membrane</location>
        <topology evidence="1">Multi-pass membrane protein</topology>
    </subcellularLocation>
</comment>
<evidence type="ECO:0000313" key="12">
    <source>
        <dbReference type="EMBL" id="OOL80308.1"/>
    </source>
</evidence>
<feature type="transmembrane region" description="Helical" evidence="10">
    <location>
        <begin position="518"/>
        <end position="537"/>
    </location>
</feature>
<keyword evidence="7" id="KW-0406">Ion transport</keyword>
<feature type="transmembrane region" description="Helical" evidence="10">
    <location>
        <begin position="180"/>
        <end position="200"/>
    </location>
</feature>
<dbReference type="GO" id="GO:0098719">
    <property type="term" value="P:sodium ion import across plasma membrane"/>
    <property type="evidence" value="ECO:0007669"/>
    <property type="project" value="TreeGrafter"/>
</dbReference>
<evidence type="ECO:0000256" key="4">
    <source>
        <dbReference type="ARBA" id="ARBA00022692"/>
    </source>
</evidence>
<evidence type="ECO:0000256" key="10">
    <source>
        <dbReference type="SAM" id="Phobius"/>
    </source>
</evidence>
<name>A0A1S8KKP3_ENTFC</name>
<evidence type="ECO:0000256" key="5">
    <source>
        <dbReference type="ARBA" id="ARBA00022989"/>
    </source>
</evidence>
<keyword evidence="8 10" id="KW-0472">Membrane</keyword>
<feature type="transmembrane region" description="Helical" evidence="10">
    <location>
        <begin position="347"/>
        <end position="372"/>
    </location>
</feature>
<evidence type="ECO:0000256" key="3">
    <source>
        <dbReference type="ARBA" id="ARBA00022475"/>
    </source>
</evidence>
<reference evidence="12 13" key="1">
    <citation type="submission" date="2017-02" db="EMBL/GenBank/DDBJ databases">
        <title>Clonality and virulence of isolates of VRE in Hematopoietic Stem Cell Transplanted (HSCT) patients.</title>
        <authorList>
            <person name="Marchi A.P."/>
            <person name="Martins R.C."/>
            <person name="Marie S.K."/>
            <person name="Levin A.S."/>
            <person name="Costa S.F."/>
        </authorList>
    </citation>
    <scope>NUCLEOTIDE SEQUENCE [LARGE SCALE GENOMIC DNA]</scope>
    <source>
        <strain evidence="12 13">LIM1759</strain>
    </source>
</reference>
<dbReference type="GO" id="GO:0051453">
    <property type="term" value="P:regulation of intracellular pH"/>
    <property type="evidence" value="ECO:0007669"/>
    <property type="project" value="TreeGrafter"/>
</dbReference>
<dbReference type="Gene3D" id="6.10.140.1330">
    <property type="match status" value="1"/>
</dbReference>
<feature type="transmembrane region" description="Helical" evidence="10">
    <location>
        <begin position="239"/>
        <end position="256"/>
    </location>
</feature>
<feature type="transmembrane region" description="Helical" evidence="10">
    <location>
        <begin position="384"/>
        <end position="407"/>
    </location>
</feature>
<dbReference type="AlphaFoldDB" id="A0A1S8KKP3"/>
<feature type="transmembrane region" description="Helical" evidence="10">
    <location>
        <begin position="277"/>
        <end position="298"/>
    </location>
</feature>
<organism evidence="12 13">
    <name type="scientific">Enterococcus faecium</name>
    <name type="common">Streptococcus faecium</name>
    <dbReference type="NCBI Taxonomy" id="1352"/>
    <lineage>
        <taxon>Bacteria</taxon>
        <taxon>Bacillati</taxon>
        <taxon>Bacillota</taxon>
        <taxon>Bacilli</taxon>
        <taxon>Lactobacillales</taxon>
        <taxon>Enterococcaceae</taxon>
        <taxon>Enterococcus</taxon>
    </lineage>
</organism>
<dbReference type="PANTHER" id="PTHR10110:SF86">
    <property type="entry name" value="SODIUM_HYDROGEN EXCHANGER 7"/>
    <property type="match status" value="1"/>
</dbReference>
<sequence length="695" mass="78014">MEFAELVIVFAVTITLSNIASRILPMIPAPLIQIFLGVVLGLTEWGQSIDFEPELFLVMIIAPLLFREGEKADISSILKNFGTILFLAFGGVILTLVGVGATLSFLLPSVPLAACFAFGAALGPTDAVAVSSLSGRVNIPKKAMHILEGEGLLNDASGVTAFQFALGALITGSFSAVNAGMSLVVSSIGGALIGFLLVWFKQKIIHLIEKASAQDVTGYLLIELLLPFLAYVLAEAFDVSGIIAAVAAGILQASGFRKISVFDAELSSLSHSTWTTIAFTLNALVFIFLGIELTQVFSPVWGDGLYPNGLLLAIIVLISVMLFVIRFISISLFYVFKDGSKKFKKQLNEILILTFGGVKGTVSLATIFILPFSINNMMFYQRSLLLFLTAGVILVTLVIGIIVLPMLTETEEAKSTDLNALMILEEVVEVLRKEIKEIDRNTKEFLATEAVIENYQERIRDLYLEDLTDDEKQEVQEIQALILSIERDGLDESYRSGKLSSNGYRFYSRFLSRFEHSITSQILSFIGFWFIVVRRLMRIVLHPKMFWQRRYADRQTFISDEDIQEIRETYQKNTQLIIESLDNLTDIYDETMVQFFIQQRKLEGIKMNSGNLISSWMIQQDSLFTKKMLRGYYLERKIIDEYEVAEKITTFSANSYRRNINLLESYTMNKPSDNFSFRFAFRAKSKKNESNKIKR</sequence>
<feature type="transmembrane region" description="Helical" evidence="10">
    <location>
        <begin position="212"/>
        <end position="233"/>
    </location>
</feature>
<dbReference type="RefSeq" id="WP_070548037.1">
    <property type="nucleotide sequence ID" value="NZ_JABTCY010000021.1"/>
</dbReference>
<evidence type="ECO:0000313" key="13">
    <source>
        <dbReference type="Proteomes" id="UP000191171"/>
    </source>
</evidence>
<feature type="domain" description="Cation/H+ exchanger transmembrane" evidence="11">
    <location>
        <begin position="11"/>
        <end position="407"/>
    </location>
</feature>
<evidence type="ECO:0000256" key="7">
    <source>
        <dbReference type="ARBA" id="ARBA00023065"/>
    </source>
</evidence>
<keyword evidence="5 10" id="KW-1133">Transmembrane helix</keyword>
<keyword evidence="4 10" id="KW-0812">Transmembrane</keyword>
<dbReference type="GO" id="GO:0015385">
    <property type="term" value="F:sodium:proton antiporter activity"/>
    <property type="evidence" value="ECO:0007669"/>
    <property type="project" value="InterPro"/>
</dbReference>
<protein>
    <submittedName>
        <fullName evidence="12">Sodium:proton antiporter</fullName>
    </submittedName>
</protein>
<evidence type="ECO:0000256" key="9">
    <source>
        <dbReference type="ARBA" id="ARBA00023201"/>
    </source>
</evidence>
<accession>A0A1S8KKP3</accession>
<dbReference type="InterPro" id="IPR018422">
    <property type="entry name" value="Cation/H_exchanger_CPA1"/>
</dbReference>
<gene>
    <name evidence="12" type="ORF">B1P95_11595</name>
</gene>
<comment type="caution">
    <text evidence="12">The sequence shown here is derived from an EMBL/GenBank/DDBJ whole genome shotgun (WGS) entry which is preliminary data.</text>
</comment>
<dbReference type="InterPro" id="IPR006153">
    <property type="entry name" value="Cation/H_exchanger_TM"/>
</dbReference>
<evidence type="ECO:0000256" key="1">
    <source>
        <dbReference type="ARBA" id="ARBA00004651"/>
    </source>
</evidence>
<dbReference type="Pfam" id="PF00999">
    <property type="entry name" value="Na_H_Exchanger"/>
    <property type="match status" value="1"/>
</dbReference>
<dbReference type="PANTHER" id="PTHR10110">
    <property type="entry name" value="SODIUM/HYDROGEN EXCHANGER"/>
    <property type="match status" value="1"/>
</dbReference>